<proteinExistence type="predicted"/>
<evidence type="ECO:0000256" key="1">
    <source>
        <dbReference type="SAM" id="MobiDB-lite"/>
    </source>
</evidence>
<dbReference type="SUPFAM" id="SSF56672">
    <property type="entry name" value="DNA/RNA polymerases"/>
    <property type="match status" value="1"/>
</dbReference>
<name>A0A699GYK0_TANCI</name>
<feature type="compositionally biased region" description="Polar residues" evidence="1">
    <location>
        <begin position="407"/>
        <end position="435"/>
    </location>
</feature>
<dbReference type="EMBL" id="BKCJ010040743">
    <property type="protein sequence ID" value="GEV97780.1"/>
    <property type="molecule type" value="Genomic_DNA"/>
</dbReference>
<evidence type="ECO:0000313" key="3">
    <source>
        <dbReference type="EMBL" id="GEV97780.1"/>
    </source>
</evidence>
<dbReference type="Pfam" id="PF07727">
    <property type="entry name" value="RVT_2"/>
    <property type="match status" value="1"/>
</dbReference>
<gene>
    <name evidence="3" type="ORF">Tci_169757</name>
</gene>
<feature type="domain" description="Reverse transcriptase Ty1/copia-type" evidence="2">
    <location>
        <begin position="99"/>
        <end position="194"/>
    </location>
</feature>
<dbReference type="InterPro" id="IPR043502">
    <property type="entry name" value="DNA/RNA_pol_sf"/>
</dbReference>
<feature type="region of interest" description="Disordered" evidence="1">
    <location>
        <begin position="1"/>
        <end position="45"/>
    </location>
</feature>
<accession>A0A699GYK0</accession>
<sequence length="742" mass="84240">MVLQSSHDDGSRPSSDDGKKIDEDPSKESEYNDQEKEDNVNNTNNANIVSSTVNAVSINEVNADGVIISSKLPFDSNMHALENISIFNFSNDDEDDGKIDKTLFIKRPKGDILLVQVYVDDIIFSSTKKELCIAFKKLMPEKFHMSSMGELTFFLGLQVKQKKNGIFISQYKYVAEILKKFRFIKVKTASTPIEIQKPLLKDEDGEEVDVHMYRSMIGSLMYLTSSRPDIMSAVCTCARYQVNPKVSHLHVVKRIFRYLKGQPKLGLWYPKYSPFDLVAYTDSDYAGASLDKKSTIEDCNEKKLIQMVKIHTDKNVADLLTKAFDAKLTTTGSKLMMLVAFFSKPTKSDGFEQIVDFLNARPIREAQIHARVDGKKIILTESSVRRDLQLQMRKELGDNLVRAATTASSLEAEQDSSNIKNQFKATPNESSSQGTYSGGGPRCQETMEDTTAQTRFESVYRHFNDSLLARESSGDEESLGADASKQGRIKAIDVDEEIILVNVQDYAKMFDVNALDGKEVFVARKNKYVVEEVVDAAQVSTATTTLTITTEEMTLAQALEALKNSKPKAKGIFFKIQEEERLAREKAKREQEANISLIETWNDIQAMIDADHQLAERLQKIYKKGKKTYYQTVRANGKSQMYMVFSKMLKSFDREDLKDLYKLVKAKFKSTRLVEDLDLLLWGDLKTMFEPHVEDEVYMLVEKTYPLATPTLSMMLEKKLQVDSESEMAYQLCKLIIKQLKK</sequence>
<feature type="region of interest" description="Disordered" evidence="1">
    <location>
        <begin position="407"/>
        <end position="445"/>
    </location>
</feature>
<comment type="caution">
    <text evidence="3">The sequence shown here is derived from an EMBL/GenBank/DDBJ whole genome shotgun (WGS) entry which is preliminary data.</text>
</comment>
<evidence type="ECO:0000259" key="2">
    <source>
        <dbReference type="Pfam" id="PF07727"/>
    </source>
</evidence>
<feature type="compositionally biased region" description="Basic and acidic residues" evidence="1">
    <location>
        <begin position="1"/>
        <end position="39"/>
    </location>
</feature>
<reference evidence="3" key="1">
    <citation type="journal article" date="2019" name="Sci. Rep.">
        <title>Draft genome of Tanacetum cinerariifolium, the natural source of mosquito coil.</title>
        <authorList>
            <person name="Yamashiro T."/>
            <person name="Shiraishi A."/>
            <person name="Satake H."/>
            <person name="Nakayama K."/>
        </authorList>
    </citation>
    <scope>NUCLEOTIDE SEQUENCE</scope>
</reference>
<dbReference type="AlphaFoldDB" id="A0A699GYK0"/>
<dbReference type="PANTHER" id="PTHR11439:SF495">
    <property type="entry name" value="REVERSE TRANSCRIPTASE, RNA-DEPENDENT DNA POLYMERASE-RELATED"/>
    <property type="match status" value="1"/>
</dbReference>
<protein>
    <submittedName>
        <fullName evidence="3">Uncharacterized mitochondrial protein AtMg00810-like</fullName>
    </submittedName>
</protein>
<dbReference type="PANTHER" id="PTHR11439">
    <property type="entry name" value="GAG-POL-RELATED RETROTRANSPOSON"/>
    <property type="match status" value="1"/>
</dbReference>
<organism evidence="3">
    <name type="scientific">Tanacetum cinerariifolium</name>
    <name type="common">Dalmatian daisy</name>
    <name type="synonym">Chrysanthemum cinerariifolium</name>
    <dbReference type="NCBI Taxonomy" id="118510"/>
    <lineage>
        <taxon>Eukaryota</taxon>
        <taxon>Viridiplantae</taxon>
        <taxon>Streptophyta</taxon>
        <taxon>Embryophyta</taxon>
        <taxon>Tracheophyta</taxon>
        <taxon>Spermatophyta</taxon>
        <taxon>Magnoliopsida</taxon>
        <taxon>eudicotyledons</taxon>
        <taxon>Gunneridae</taxon>
        <taxon>Pentapetalae</taxon>
        <taxon>asterids</taxon>
        <taxon>campanulids</taxon>
        <taxon>Asterales</taxon>
        <taxon>Asteraceae</taxon>
        <taxon>Asteroideae</taxon>
        <taxon>Anthemideae</taxon>
        <taxon>Anthemidinae</taxon>
        <taxon>Tanacetum</taxon>
    </lineage>
</organism>
<dbReference type="InterPro" id="IPR013103">
    <property type="entry name" value="RVT_2"/>
</dbReference>